<evidence type="ECO:0000259" key="4">
    <source>
        <dbReference type="PROSITE" id="PS50830"/>
    </source>
</evidence>
<sequence length="186" mass="20606">MAFLHQRQRKRRIIAVVAVAALAIAVLADRSGLLLHQGDDRSRYDTRTFAVVQVISGDTLEIDAPDGNRPTTRVRLWGITAPANAQPERGRPDPEPLADEAAAFVREQVGDRPVRLETESHRVRNRDGELLAHVYVDDHVSLNAQLLSAGLASVNARWSHDQLERYAEHEAEARAAGRGIWADASR</sequence>
<keyword evidence="6" id="KW-1185">Reference proteome</keyword>
<dbReference type="Pfam" id="PF00565">
    <property type="entry name" value="SNase"/>
    <property type="match status" value="1"/>
</dbReference>
<dbReference type="PROSITE" id="PS50830">
    <property type="entry name" value="TNASE_3"/>
    <property type="match status" value="1"/>
</dbReference>
<dbReference type="RefSeq" id="WP_425347025.1">
    <property type="nucleotide sequence ID" value="NZ_JBGUBD010000015.1"/>
</dbReference>
<feature type="domain" description="TNase-like" evidence="4">
    <location>
        <begin position="45"/>
        <end position="183"/>
    </location>
</feature>
<proteinExistence type="predicted"/>
<keyword evidence="2" id="KW-0255">Endonuclease</keyword>
<evidence type="ECO:0000313" key="5">
    <source>
        <dbReference type="EMBL" id="MFA9480100.1"/>
    </source>
</evidence>
<accession>A0ABV4UAF3</accession>
<evidence type="ECO:0000313" key="6">
    <source>
        <dbReference type="Proteomes" id="UP001575105"/>
    </source>
</evidence>
<dbReference type="Gene3D" id="2.40.50.90">
    <property type="match status" value="1"/>
</dbReference>
<gene>
    <name evidence="5" type="ORF">ACERK3_17640</name>
</gene>
<organism evidence="5 6">
    <name type="scientific">Natronomicrosphaera hydrolytica</name>
    <dbReference type="NCBI Taxonomy" id="3242702"/>
    <lineage>
        <taxon>Bacteria</taxon>
        <taxon>Pseudomonadati</taxon>
        <taxon>Planctomycetota</taxon>
        <taxon>Phycisphaerae</taxon>
        <taxon>Phycisphaerales</taxon>
        <taxon>Phycisphaeraceae</taxon>
        <taxon>Natronomicrosphaera</taxon>
    </lineage>
</organism>
<dbReference type="EMBL" id="JBGUBD010000015">
    <property type="protein sequence ID" value="MFA9480100.1"/>
    <property type="molecule type" value="Genomic_DNA"/>
</dbReference>
<keyword evidence="1" id="KW-0540">Nuclease</keyword>
<name>A0ABV4UAF3_9BACT</name>
<dbReference type="InterPro" id="IPR035437">
    <property type="entry name" value="SNase_OB-fold_sf"/>
</dbReference>
<dbReference type="PANTHER" id="PTHR12302">
    <property type="entry name" value="EBNA2 BINDING PROTEIN P100"/>
    <property type="match status" value="1"/>
</dbReference>
<dbReference type="SMART" id="SM00318">
    <property type="entry name" value="SNc"/>
    <property type="match status" value="1"/>
</dbReference>
<dbReference type="Proteomes" id="UP001575105">
    <property type="component" value="Unassembled WGS sequence"/>
</dbReference>
<comment type="caution">
    <text evidence="5">The sequence shown here is derived from an EMBL/GenBank/DDBJ whole genome shotgun (WGS) entry which is preliminary data.</text>
</comment>
<reference evidence="5 6" key="1">
    <citation type="submission" date="2024-08" db="EMBL/GenBank/DDBJ databases">
        <title>Whole-genome sequencing of halo(alkali)philic microorganisms from hypersaline lakes.</title>
        <authorList>
            <person name="Sorokin D.Y."/>
            <person name="Merkel A.Y."/>
            <person name="Messina E."/>
            <person name="Yakimov M."/>
        </authorList>
    </citation>
    <scope>NUCLEOTIDE SEQUENCE [LARGE SCALE GENOMIC DNA]</scope>
    <source>
        <strain evidence="5 6">AB-hyl4</strain>
    </source>
</reference>
<evidence type="ECO:0000256" key="1">
    <source>
        <dbReference type="ARBA" id="ARBA00022722"/>
    </source>
</evidence>
<dbReference type="InterPro" id="IPR016071">
    <property type="entry name" value="Staphylococal_nuclease_OB-fold"/>
</dbReference>
<protein>
    <submittedName>
        <fullName evidence="5">Thermonuclease family protein</fullName>
    </submittedName>
</protein>
<dbReference type="SUPFAM" id="SSF50199">
    <property type="entry name" value="Staphylococcal nuclease"/>
    <property type="match status" value="1"/>
</dbReference>
<evidence type="ECO:0000256" key="3">
    <source>
        <dbReference type="ARBA" id="ARBA00022801"/>
    </source>
</evidence>
<dbReference type="PANTHER" id="PTHR12302:SF3">
    <property type="entry name" value="SERINE_THREONINE-PROTEIN KINASE 31"/>
    <property type="match status" value="1"/>
</dbReference>
<keyword evidence="3" id="KW-0378">Hydrolase</keyword>
<evidence type="ECO:0000256" key="2">
    <source>
        <dbReference type="ARBA" id="ARBA00022759"/>
    </source>
</evidence>